<keyword evidence="6" id="KW-0256">Endoplasmic reticulum</keyword>
<comment type="pathway">
    <text evidence="4">Lipid metabolism.</text>
</comment>
<dbReference type="GO" id="GO:0005789">
    <property type="term" value="C:endoplasmic reticulum membrane"/>
    <property type="evidence" value="ECO:0007669"/>
    <property type="project" value="UniProtKB-SubCell"/>
</dbReference>
<evidence type="ECO:0000313" key="13">
    <source>
        <dbReference type="EMBL" id="KAK4286153.1"/>
    </source>
</evidence>
<dbReference type="AlphaFoldDB" id="A0AAE1NA65"/>
<comment type="catalytic activity">
    <reaction evidence="9">
        <text>a long chain fatty alcohol + a fatty acyl-CoA = a long-chain alcohol wax ester + CoA</text>
        <dbReference type="Rhea" id="RHEA:38443"/>
        <dbReference type="ChEBI" id="CHEBI:17135"/>
        <dbReference type="ChEBI" id="CHEBI:57287"/>
        <dbReference type="ChEBI" id="CHEBI:77636"/>
        <dbReference type="ChEBI" id="CHEBI:235323"/>
        <dbReference type="EC" id="2.3.1.75"/>
    </reaction>
</comment>
<gene>
    <name evidence="13" type="ORF">QN277_002749</name>
</gene>
<dbReference type="InterPro" id="IPR004255">
    <property type="entry name" value="O-acyltransferase_WSD1_N"/>
</dbReference>
<keyword evidence="7" id="KW-0012">Acyltransferase</keyword>
<dbReference type="GO" id="GO:0047196">
    <property type="term" value="F:long-chain-alcohol O-fatty-acyltransferase activity"/>
    <property type="evidence" value="ECO:0007669"/>
    <property type="project" value="UniProtKB-EC"/>
</dbReference>
<name>A0AAE1NA65_9FABA</name>
<dbReference type="PANTHER" id="PTHR31650:SF29">
    <property type="entry name" value="O-ACYLTRANSFERASE WSD1-LIKE PROTEIN"/>
    <property type="match status" value="1"/>
</dbReference>
<evidence type="ECO:0000256" key="7">
    <source>
        <dbReference type="ARBA" id="ARBA00023315"/>
    </source>
</evidence>
<keyword evidence="5" id="KW-0808">Transferase</keyword>
<dbReference type="GO" id="GO:0004144">
    <property type="term" value="F:diacylglycerol O-acyltransferase activity"/>
    <property type="evidence" value="ECO:0007669"/>
    <property type="project" value="UniProtKB-EC"/>
</dbReference>
<evidence type="ECO:0000259" key="11">
    <source>
        <dbReference type="Pfam" id="PF03007"/>
    </source>
</evidence>
<proteinExistence type="inferred from homology"/>
<dbReference type="Proteomes" id="UP001293593">
    <property type="component" value="Unassembled WGS sequence"/>
</dbReference>
<reference evidence="13" key="1">
    <citation type="submission" date="2023-10" db="EMBL/GenBank/DDBJ databases">
        <title>Chromosome-level genome of the transformable northern wattle, Acacia crassicarpa.</title>
        <authorList>
            <person name="Massaro I."/>
            <person name="Sinha N.R."/>
            <person name="Poethig S."/>
            <person name="Leichty A.R."/>
        </authorList>
    </citation>
    <scope>NUCLEOTIDE SEQUENCE</scope>
    <source>
        <strain evidence="13">Acra3RX</strain>
        <tissue evidence="13">Leaf</tissue>
    </source>
</reference>
<evidence type="ECO:0000256" key="9">
    <source>
        <dbReference type="ARBA" id="ARBA00047604"/>
    </source>
</evidence>
<evidence type="ECO:0008006" key="15">
    <source>
        <dbReference type="Google" id="ProtNLM"/>
    </source>
</evidence>
<dbReference type="GO" id="GO:0005886">
    <property type="term" value="C:plasma membrane"/>
    <property type="evidence" value="ECO:0007669"/>
    <property type="project" value="UniProtKB-SubCell"/>
</dbReference>
<dbReference type="GO" id="GO:0019432">
    <property type="term" value="P:triglyceride biosynthetic process"/>
    <property type="evidence" value="ECO:0007669"/>
    <property type="project" value="TreeGrafter"/>
</dbReference>
<evidence type="ECO:0000256" key="6">
    <source>
        <dbReference type="ARBA" id="ARBA00022824"/>
    </source>
</evidence>
<dbReference type="Pfam" id="PF06974">
    <property type="entry name" value="WS_DGAT_C"/>
    <property type="match status" value="1"/>
</dbReference>
<dbReference type="Pfam" id="PF03007">
    <property type="entry name" value="WS_DGAT_cat"/>
    <property type="match status" value="1"/>
</dbReference>
<dbReference type="EMBL" id="JAWXYG010000001">
    <property type="protein sequence ID" value="KAK4286153.1"/>
    <property type="molecule type" value="Genomic_DNA"/>
</dbReference>
<dbReference type="PANTHER" id="PTHR31650">
    <property type="entry name" value="O-ACYLTRANSFERASE (WSD1-LIKE) FAMILY PROTEIN"/>
    <property type="match status" value="1"/>
</dbReference>
<comment type="subcellular location">
    <subcellularLocation>
        <location evidence="1">Cell membrane</location>
        <topology evidence="1">Single-pass membrane protein</topology>
    </subcellularLocation>
    <subcellularLocation>
        <location evidence="2">Endoplasmic reticulum membrane</location>
    </subcellularLocation>
</comment>
<comment type="similarity">
    <text evidence="8">In the N-terminal section; belongs to the long-chain O-acyltransferase family.</text>
</comment>
<sequence length="462" mass="52889">MDISHQGEPVSPMGQLLDCSDIFCFYIFAFLEFEIPTGDVLPSLADLQTFLANPRLTSIMVRDEKGVKRWKQVQVTLEDHIVRPELFSSDMTIELCIERFNEYVSNIAMEELPRSKPLWQFHIITNPINTLIVKLHHSIGDGYTLMSILLSCLKRADDPSLPLTFPSLKSSKVKLSNQTCLRRFPSFISSIFHSVAEFGWSLLKSSWVEDDISPIRSKNEGVEFRPAAIHHITFSLQHIKEIKSKLGVTVNDVISGTILYGIRLYMRDIDNESKTKNCTLLTFMSTREAERYRTAKDMQQSKGKDRMGNQAIYLHVSIPKLNETLISDPLQFVWKVHRQIKRKRRSFAPVLIKKLLQIQYRFKGPEGVAKRFFRTFRNTSVAVSNIVGPVDQMAFENYPIKSFYFTASGLPQSVVITIMSYNGKLTVTIRTEADFIDHQKLASHVNNAFDMIRKAALEIPSN</sequence>
<evidence type="ECO:0000256" key="5">
    <source>
        <dbReference type="ARBA" id="ARBA00022679"/>
    </source>
</evidence>
<comment type="catalytic activity">
    <reaction evidence="10">
        <text>an acyl-CoA + a 1,2-diacyl-sn-glycerol = a triacyl-sn-glycerol + CoA</text>
        <dbReference type="Rhea" id="RHEA:10868"/>
        <dbReference type="ChEBI" id="CHEBI:17815"/>
        <dbReference type="ChEBI" id="CHEBI:57287"/>
        <dbReference type="ChEBI" id="CHEBI:58342"/>
        <dbReference type="ChEBI" id="CHEBI:64615"/>
        <dbReference type="EC" id="2.3.1.20"/>
    </reaction>
</comment>
<evidence type="ECO:0000256" key="3">
    <source>
        <dbReference type="ARBA" id="ARBA00004771"/>
    </source>
</evidence>
<evidence type="ECO:0000256" key="10">
    <source>
        <dbReference type="ARBA" id="ARBA00048109"/>
    </source>
</evidence>
<feature type="domain" description="O-acyltransferase WSD1 C-terminal" evidence="12">
    <location>
        <begin position="307"/>
        <end position="452"/>
    </location>
</feature>
<evidence type="ECO:0000313" key="14">
    <source>
        <dbReference type="Proteomes" id="UP001293593"/>
    </source>
</evidence>
<evidence type="ECO:0000256" key="4">
    <source>
        <dbReference type="ARBA" id="ARBA00005189"/>
    </source>
</evidence>
<keyword evidence="14" id="KW-1185">Reference proteome</keyword>
<organism evidence="13 14">
    <name type="scientific">Acacia crassicarpa</name>
    <name type="common">northern wattle</name>
    <dbReference type="NCBI Taxonomy" id="499986"/>
    <lineage>
        <taxon>Eukaryota</taxon>
        <taxon>Viridiplantae</taxon>
        <taxon>Streptophyta</taxon>
        <taxon>Embryophyta</taxon>
        <taxon>Tracheophyta</taxon>
        <taxon>Spermatophyta</taxon>
        <taxon>Magnoliopsida</taxon>
        <taxon>eudicotyledons</taxon>
        <taxon>Gunneridae</taxon>
        <taxon>Pentapetalae</taxon>
        <taxon>rosids</taxon>
        <taxon>fabids</taxon>
        <taxon>Fabales</taxon>
        <taxon>Fabaceae</taxon>
        <taxon>Caesalpinioideae</taxon>
        <taxon>mimosoid clade</taxon>
        <taxon>Acacieae</taxon>
        <taxon>Acacia</taxon>
    </lineage>
</organism>
<feature type="domain" description="O-acyltransferase WSD1-like N-terminal" evidence="11">
    <location>
        <begin position="70"/>
        <end position="254"/>
    </location>
</feature>
<comment type="pathway">
    <text evidence="3">Glycerolipid metabolism; triacylglycerol biosynthesis.</text>
</comment>
<protein>
    <recommendedName>
        <fullName evidence="15">Diacylglycerol O-acyltransferase</fullName>
    </recommendedName>
</protein>
<evidence type="ECO:0000259" key="12">
    <source>
        <dbReference type="Pfam" id="PF06974"/>
    </source>
</evidence>
<evidence type="ECO:0000256" key="1">
    <source>
        <dbReference type="ARBA" id="ARBA00004162"/>
    </source>
</evidence>
<accession>A0AAE1NA65</accession>
<evidence type="ECO:0000256" key="8">
    <source>
        <dbReference type="ARBA" id="ARBA00024360"/>
    </source>
</evidence>
<comment type="caution">
    <text evidence="13">The sequence shown here is derived from an EMBL/GenBank/DDBJ whole genome shotgun (WGS) entry which is preliminary data.</text>
</comment>
<dbReference type="InterPro" id="IPR045034">
    <property type="entry name" value="O-acyltransferase_WSD1-like"/>
</dbReference>
<dbReference type="InterPro" id="IPR009721">
    <property type="entry name" value="O-acyltransferase_WSD1_C"/>
</dbReference>
<evidence type="ECO:0000256" key="2">
    <source>
        <dbReference type="ARBA" id="ARBA00004586"/>
    </source>
</evidence>